<keyword evidence="3" id="KW-1185">Reference proteome</keyword>
<dbReference type="Proteomes" id="UP000016931">
    <property type="component" value="Unassembled WGS sequence"/>
</dbReference>
<evidence type="ECO:0000256" key="1">
    <source>
        <dbReference type="SAM" id="MobiDB-lite"/>
    </source>
</evidence>
<dbReference type="GeneID" id="27900443"/>
<dbReference type="RefSeq" id="XP_016764782.1">
    <property type="nucleotide sequence ID" value="XM_016903306.1"/>
</dbReference>
<reference evidence="2 3" key="1">
    <citation type="journal article" date="2012" name="PLoS Pathog.">
        <title>Diverse lifestyles and strategies of plant pathogenesis encoded in the genomes of eighteen Dothideomycetes fungi.</title>
        <authorList>
            <person name="Ohm R.A."/>
            <person name="Feau N."/>
            <person name="Henrissat B."/>
            <person name="Schoch C.L."/>
            <person name="Horwitz B.A."/>
            <person name="Barry K.W."/>
            <person name="Condon B.J."/>
            <person name="Copeland A.C."/>
            <person name="Dhillon B."/>
            <person name="Glaser F."/>
            <person name="Hesse C.N."/>
            <person name="Kosti I."/>
            <person name="LaButti K."/>
            <person name="Lindquist E.A."/>
            <person name="Lucas S."/>
            <person name="Salamov A.A."/>
            <person name="Bradshaw R.E."/>
            <person name="Ciuffetti L."/>
            <person name="Hamelin R.C."/>
            <person name="Kema G.H.J."/>
            <person name="Lawrence C."/>
            <person name="Scott J.A."/>
            <person name="Spatafora J.W."/>
            <person name="Turgeon B.G."/>
            <person name="de Wit P.J.G.M."/>
            <person name="Zhong S."/>
            <person name="Goodwin S.B."/>
            <person name="Grigoriev I.V."/>
        </authorList>
    </citation>
    <scope>NUCLEOTIDE SEQUENCE [LARGE SCALE GENOMIC DNA]</scope>
    <source>
        <strain evidence="2 3">SO2202</strain>
    </source>
</reference>
<organism evidence="2 3">
    <name type="scientific">Sphaerulina musiva (strain SO2202)</name>
    <name type="common">Poplar stem canker fungus</name>
    <name type="synonym">Septoria musiva</name>
    <dbReference type="NCBI Taxonomy" id="692275"/>
    <lineage>
        <taxon>Eukaryota</taxon>
        <taxon>Fungi</taxon>
        <taxon>Dikarya</taxon>
        <taxon>Ascomycota</taxon>
        <taxon>Pezizomycotina</taxon>
        <taxon>Dothideomycetes</taxon>
        <taxon>Dothideomycetidae</taxon>
        <taxon>Mycosphaerellales</taxon>
        <taxon>Mycosphaerellaceae</taxon>
        <taxon>Sphaerulina</taxon>
    </lineage>
</organism>
<gene>
    <name evidence="2" type="ORF">SEPMUDRAFT_145858</name>
</gene>
<accession>N1QHG8</accession>
<protein>
    <submittedName>
        <fullName evidence="2">Uncharacterized protein</fullName>
    </submittedName>
</protein>
<proteinExistence type="predicted"/>
<dbReference type="EMBL" id="KB456260">
    <property type="protein sequence ID" value="EMF16661.1"/>
    <property type="molecule type" value="Genomic_DNA"/>
</dbReference>
<evidence type="ECO:0000313" key="3">
    <source>
        <dbReference type="Proteomes" id="UP000016931"/>
    </source>
</evidence>
<sequence length="95" mass="10220">MACSQMKGENAECPLTDQAMRNDGSSNMGQRRPSVPGDKSEPGMDSTMSACNECFTKGTSVPRTHWATFQAKNRHGKLGEDGTVVAEGGGWQRQV</sequence>
<evidence type="ECO:0000313" key="2">
    <source>
        <dbReference type="EMBL" id="EMF16661.1"/>
    </source>
</evidence>
<dbReference type="HOGENOM" id="CLU_2374126_0_0_1"/>
<feature type="region of interest" description="Disordered" evidence="1">
    <location>
        <begin position="1"/>
        <end position="48"/>
    </location>
</feature>
<name>N1QHG8_SPHMS</name>
<dbReference type="AlphaFoldDB" id="N1QHG8"/>